<dbReference type="EMBL" id="JARKHS020002137">
    <property type="protein sequence ID" value="KAK8787079.1"/>
    <property type="molecule type" value="Genomic_DNA"/>
</dbReference>
<feature type="binding site" evidence="2">
    <location>
        <position position="39"/>
    </location>
    <ligand>
        <name>3'-phosphoadenylyl sulfate</name>
        <dbReference type="ChEBI" id="CHEBI:58339"/>
    </ligand>
</feature>
<protein>
    <recommendedName>
        <fullName evidence="5">Sulfotransferase</fullName>
    </recommendedName>
</protein>
<feature type="binding site" evidence="2">
    <location>
        <position position="31"/>
    </location>
    <ligand>
        <name>3'-phosphoadenylyl sulfate</name>
        <dbReference type="ChEBI" id="CHEBI:58339"/>
    </ligand>
</feature>
<evidence type="ECO:0000313" key="4">
    <source>
        <dbReference type="Proteomes" id="UP001321473"/>
    </source>
</evidence>
<reference evidence="3 4" key="1">
    <citation type="journal article" date="2023" name="Arcadia Sci">
        <title>De novo assembly of a long-read Amblyomma americanum tick genome.</title>
        <authorList>
            <person name="Chou S."/>
            <person name="Poskanzer K.E."/>
            <person name="Rollins M."/>
            <person name="Thuy-Boun P.S."/>
        </authorList>
    </citation>
    <scope>NUCLEOTIDE SEQUENCE [LARGE SCALE GENOMIC DNA]</scope>
    <source>
        <strain evidence="3">F_SG_1</strain>
        <tissue evidence="3">Salivary glands</tissue>
    </source>
</reference>
<accession>A0AAQ4FIM3</accession>
<gene>
    <name evidence="3" type="ORF">V5799_023145</name>
</gene>
<dbReference type="Proteomes" id="UP001321473">
    <property type="component" value="Unassembled WGS sequence"/>
</dbReference>
<sequence>MEKTPSYLVRERVPARVRAMSRTVKLVLVLRDPTTRAVSDYAQAASKGRARRSFLHSVTDNRTGM</sequence>
<keyword evidence="1" id="KW-0808">Transferase</keyword>
<dbReference type="AlphaFoldDB" id="A0AAQ4FIM3"/>
<evidence type="ECO:0008006" key="5">
    <source>
        <dbReference type="Google" id="ProtNLM"/>
    </source>
</evidence>
<comment type="caution">
    <text evidence="3">The sequence shown here is derived from an EMBL/GenBank/DDBJ whole genome shotgun (WGS) entry which is preliminary data.</text>
</comment>
<name>A0AAQ4FIM3_AMBAM</name>
<proteinExistence type="predicted"/>
<dbReference type="PANTHER" id="PTHR10605">
    <property type="entry name" value="HEPARAN SULFATE SULFOTRANSFERASE"/>
    <property type="match status" value="1"/>
</dbReference>
<organism evidence="3 4">
    <name type="scientific">Amblyomma americanum</name>
    <name type="common">Lone star tick</name>
    <dbReference type="NCBI Taxonomy" id="6943"/>
    <lineage>
        <taxon>Eukaryota</taxon>
        <taxon>Metazoa</taxon>
        <taxon>Ecdysozoa</taxon>
        <taxon>Arthropoda</taxon>
        <taxon>Chelicerata</taxon>
        <taxon>Arachnida</taxon>
        <taxon>Acari</taxon>
        <taxon>Parasitiformes</taxon>
        <taxon>Ixodida</taxon>
        <taxon>Ixodoidea</taxon>
        <taxon>Ixodidae</taxon>
        <taxon>Amblyomminae</taxon>
        <taxon>Amblyomma</taxon>
    </lineage>
</organism>
<feature type="non-terminal residue" evidence="3">
    <location>
        <position position="65"/>
    </location>
</feature>
<dbReference type="InterPro" id="IPR027417">
    <property type="entry name" value="P-loop_NTPase"/>
</dbReference>
<dbReference type="GO" id="GO:0008467">
    <property type="term" value="F:[heparan sulfate]-glucosamine 3-sulfotransferase activity"/>
    <property type="evidence" value="ECO:0007669"/>
    <property type="project" value="TreeGrafter"/>
</dbReference>
<keyword evidence="4" id="KW-1185">Reference proteome</keyword>
<evidence type="ECO:0000256" key="1">
    <source>
        <dbReference type="ARBA" id="ARBA00022679"/>
    </source>
</evidence>
<dbReference type="InterPro" id="IPR037359">
    <property type="entry name" value="NST/OST"/>
</dbReference>
<evidence type="ECO:0000313" key="3">
    <source>
        <dbReference type="EMBL" id="KAK8787079.1"/>
    </source>
</evidence>
<dbReference type="SUPFAM" id="SSF52540">
    <property type="entry name" value="P-loop containing nucleoside triphosphate hydrolases"/>
    <property type="match status" value="1"/>
</dbReference>
<evidence type="ECO:0000256" key="2">
    <source>
        <dbReference type="PIRSR" id="PIRSR637359-2"/>
    </source>
</evidence>
<dbReference type="Gene3D" id="3.40.50.300">
    <property type="entry name" value="P-loop containing nucleotide triphosphate hydrolases"/>
    <property type="match status" value="1"/>
</dbReference>
<dbReference type="PANTHER" id="PTHR10605:SF72">
    <property type="entry name" value="HEPARAN SULFATE 3-O SULFOTRANSFERASE-B, ISOFORM A"/>
    <property type="match status" value="1"/>
</dbReference>